<gene>
    <name evidence="4" type="ORF">GBK04_22330</name>
</gene>
<evidence type="ECO:0000313" key="4">
    <source>
        <dbReference type="EMBL" id="MPR36008.1"/>
    </source>
</evidence>
<dbReference type="GO" id="GO:0016989">
    <property type="term" value="F:sigma factor antagonist activity"/>
    <property type="evidence" value="ECO:0007669"/>
    <property type="project" value="TreeGrafter"/>
</dbReference>
<keyword evidence="1" id="KW-0812">Transmembrane</keyword>
<evidence type="ECO:0000259" key="3">
    <source>
        <dbReference type="Pfam" id="PF16344"/>
    </source>
</evidence>
<dbReference type="PANTHER" id="PTHR30273:SF2">
    <property type="entry name" value="PROTEIN FECR"/>
    <property type="match status" value="1"/>
</dbReference>
<feature type="domain" description="FecR protein" evidence="2">
    <location>
        <begin position="119"/>
        <end position="214"/>
    </location>
</feature>
<dbReference type="InterPro" id="IPR006860">
    <property type="entry name" value="FecR"/>
</dbReference>
<reference evidence="4 5" key="1">
    <citation type="submission" date="2019-10" db="EMBL/GenBank/DDBJ databases">
        <title>Draft Genome Sequence of Cytophagaceae sp. SJW1-29.</title>
        <authorList>
            <person name="Choi A."/>
        </authorList>
    </citation>
    <scope>NUCLEOTIDE SEQUENCE [LARGE SCALE GENOMIC DNA]</scope>
    <source>
        <strain evidence="4 5">SJW1-29</strain>
    </source>
</reference>
<proteinExistence type="predicted"/>
<evidence type="ECO:0000256" key="1">
    <source>
        <dbReference type="SAM" id="Phobius"/>
    </source>
</evidence>
<dbReference type="PIRSF" id="PIRSF018266">
    <property type="entry name" value="FecR"/>
    <property type="match status" value="1"/>
</dbReference>
<dbReference type="InterPro" id="IPR032508">
    <property type="entry name" value="FecR_C"/>
</dbReference>
<feature type="domain" description="Protein FecR C-terminal" evidence="3">
    <location>
        <begin position="265"/>
        <end position="329"/>
    </location>
</feature>
<name>A0A7C9FZT7_9BACT</name>
<dbReference type="EMBL" id="WHLY01000002">
    <property type="protein sequence ID" value="MPR36008.1"/>
    <property type="molecule type" value="Genomic_DNA"/>
</dbReference>
<keyword evidence="1" id="KW-0472">Membrane</keyword>
<dbReference type="Pfam" id="PF16344">
    <property type="entry name" value="FecR_C"/>
    <property type="match status" value="1"/>
</dbReference>
<dbReference type="Pfam" id="PF04773">
    <property type="entry name" value="FecR"/>
    <property type="match status" value="1"/>
</dbReference>
<keyword evidence="1" id="KW-1133">Transmembrane helix</keyword>
<dbReference type="InterPro" id="IPR012373">
    <property type="entry name" value="Ferrdict_sens_TM"/>
</dbReference>
<evidence type="ECO:0000313" key="5">
    <source>
        <dbReference type="Proteomes" id="UP000479293"/>
    </source>
</evidence>
<feature type="transmembrane region" description="Helical" evidence="1">
    <location>
        <begin position="91"/>
        <end position="111"/>
    </location>
</feature>
<protein>
    <submittedName>
        <fullName evidence="4">DUF4974 domain-containing protein</fullName>
    </submittedName>
</protein>
<dbReference type="Gene3D" id="2.60.120.1440">
    <property type="match status" value="1"/>
</dbReference>
<organism evidence="4 5">
    <name type="scientific">Salmonirosea aquatica</name>
    <dbReference type="NCBI Taxonomy" id="2654236"/>
    <lineage>
        <taxon>Bacteria</taxon>
        <taxon>Pseudomonadati</taxon>
        <taxon>Bacteroidota</taxon>
        <taxon>Cytophagia</taxon>
        <taxon>Cytophagales</taxon>
        <taxon>Spirosomataceae</taxon>
        <taxon>Salmonirosea</taxon>
    </lineage>
</organism>
<accession>A0A7C9FZT7</accession>
<keyword evidence="5" id="KW-1185">Reference proteome</keyword>
<dbReference type="PANTHER" id="PTHR30273">
    <property type="entry name" value="PERIPLASMIC SIGNAL SENSOR AND SIGMA FACTOR ACTIVATOR FECR-RELATED"/>
    <property type="match status" value="1"/>
</dbReference>
<evidence type="ECO:0000259" key="2">
    <source>
        <dbReference type="Pfam" id="PF04773"/>
    </source>
</evidence>
<sequence length="334" mass="38604">MNQTINRELLFLYWSGLATPMQQKLIVQWLEDPSHQETFYQWLIEWEELHPQALGDSEGAWASLTQQLENQIETTPTYQIYERNPRTWLGIFRWWTVAASLLLFGGLIFLLRENLFYTTYHTGNGEITSLRLPDGSQTTLNANSELRVPVLFLPYCDRIVKLAGEADFSVTHRTNEQRFVVETSSDVNVVVLGTEFVVRSRKDRFRVALHTGKIALEQNNRQGSEPVVTLQPGDVAYTAGGKDRQLRLISHQPTRQLAAWQKHLFVFDHHSLSEVLMMLNDQFGESVKLENDSLAAYQITGRFRAERAEDLLEIITELTGYRIETRNNQKYLVK</sequence>
<comment type="caution">
    <text evidence="4">The sequence shown here is derived from an EMBL/GenBank/DDBJ whole genome shotgun (WGS) entry which is preliminary data.</text>
</comment>
<dbReference type="RefSeq" id="WP_152763536.1">
    <property type="nucleotide sequence ID" value="NZ_WHLY01000002.1"/>
</dbReference>
<dbReference type="Proteomes" id="UP000479293">
    <property type="component" value="Unassembled WGS sequence"/>
</dbReference>
<dbReference type="Gene3D" id="3.55.50.30">
    <property type="match status" value="1"/>
</dbReference>
<dbReference type="AlphaFoldDB" id="A0A7C9FZT7"/>